<reference evidence="2 3" key="1">
    <citation type="submission" date="2020-08" db="EMBL/GenBank/DDBJ databases">
        <title>Genomic Encyclopedia of Type Strains, Phase III (KMG-III): the genomes of soil and plant-associated and newly described type strains.</title>
        <authorList>
            <person name="Whitman W."/>
        </authorList>
    </citation>
    <scope>NUCLEOTIDE SEQUENCE [LARGE SCALE GENOMIC DNA]</scope>
    <source>
        <strain evidence="2 3">CECT 8799</strain>
    </source>
</reference>
<comment type="caution">
    <text evidence="2">The sequence shown here is derived from an EMBL/GenBank/DDBJ whole genome shotgun (WGS) entry which is preliminary data.</text>
</comment>
<evidence type="ECO:0000256" key="1">
    <source>
        <dbReference type="SAM" id="Coils"/>
    </source>
</evidence>
<name>A0A7W4WG78_9GAMM</name>
<gene>
    <name evidence="2" type="ORF">FHS09_004534</name>
</gene>
<evidence type="ECO:0000313" key="3">
    <source>
        <dbReference type="Proteomes" id="UP000535937"/>
    </source>
</evidence>
<feature type="coiled-coil region" evidence="1">
    <location>
        <begin position="4"/>
        <end position="41"/>
    </location>
</feature>
<keyword evidence="1" id="KW-0175">Coiled coil</keyword>
<sequence length="59" mass="7003">MTDAERRKQEREEARRAKKRIKELEKDLHRKEKALAETTALLVLRKKLNALWGEDSGEE</sequence>
<protein>
    <recommendedName>
        <fullName evidence="4">Transposase</fullName>
    </recommendedName>
</protein>
<dbReference type="Proteomes" id="UP000535937">
    <property type="component" value="Unassembled WGS sequence"/>
</dbReference>
<organism evidence="2 3">
    <name type="scientific">Microbulbifer rhizosphaerae</name>
    <dbReference type="NCBI Taxonomy" id="1562603"/>
    <lineage>
        <taxon>Bacteria</taxon>
        <taxon>Pseudomonadati</taxon>
        <taxon>Pseudomonadota</taxon>
        <taxon>Gammaproteobacteria</taxon>
        <taxon>Cellvibrionales</taxon>
        <taxon>Microbulbiferaceae</taxon>
        <taxon>Microbulbifer</taxon>
    </lineage>
</organism>
<dbReference type="AlphaFoldDB" id="A0A7W4WG78"/>
<proteinExistence type="predicted"/>
<keyword evidence="3" id="KW-1185">Reference proteome</keyword>
<accession>A0A7W4WG78</accession>
<dbReference type="EMBL" id="JACHWZ010000046">
    <property type="protein sequence ID" value="MBB3063669.1"/>
    <property type="molecule type" value="Genomic_DNA"/>
</dbReference>
<evidence type="ECO:0000313" key="2">
    <source>
        <dbReference type="EMBL" id="MBB3063669.1"/>
    </source>
</evidence>
<evidence type="ECO:0008006" key="4">
    <source>
        <dbReference type="Google" id="ProtNLM"/>
    </source>
</evidence>